<name>A0A9W8RMR1_9HYPO</name>
<feature type="compositionally biased region" description="Acidic residues" evidence="1">
    <location>
        <begin position="26"/>
        <end position="38"/>
    </location>
</feature>
<proteinExistence type="predicted"/>
<evidence type="ECO:0000256" key="1">
    <source>
        <dbReference type="SAM" id="MobiDB-lite"/>
    </source>
</evidence>
<reference evidence="2" key="1">
    <citation type="submission" date="2022-09" db="EMBL/GenBank/DDBJ databases">
        <title>Fusarium specimens isolated from Avocado Roots.</title>
        <authorList>
            <person name="Stajich J."/>
            <person name="Roper C."/>
            <person name="Heimlech-Rivalta G."/>
        </authorList>
    </citation>
    <scope>NUCLEOTIDE SEQUENCE</scope>
    <source>
        <strain evidence="2">CF00136</strain>
    </source>
</reference>
<sequence>MPSLGLTPHIGSKSGATDVHGAIQSETEDDQSDNTDDEVILRQSMGDEGDLDSKAQCGDPSLTYAMTHGQEKASEKFLAIDQGAPEPKREGDYSKFTTDLGQEEVIRFLLQKKGINVDWEWLRRHGEH</sequence>
<feature type="region of interest" description="Disordered" evidence="1">
    <location>
        <begin position="1"/>
        <end position="69"/>
    </location>
</feature>
<evidence type="ECO:0000313" key="2">
    <source>
        <dbReference type="EMBL" id="KAJ4245745.1"/>
    </source>
</evidence>
<comment type="caution">
    <text evidence="2">The sequence shown here is derived from an EMBL/GenBank/DDBJ whole genome shotgun (WGS) entry which is preliminary data.</text>
</comment>
<accession>A0A9W8RMR1</accession>
<evidence type="ECO:0000313" key="3">
    <source>
        <dbReference type="Proteomes" id="UP001152049"/>
    </source>
</evidence>
<keyword evidence="3" id="KW-1185">Reference proteome</keyword>
<dbReference type="Proteomes" id="UP001152049">
    <property type="component" value="Unassembled WGS sequence"/>
</dbReference>
<organism evidence="2 3">
    <name type="scientific">Fusarium torreyae</name>
    <dbReference type="NCBI Taxonomy" id="1237075"/>
    <lineage>
        <taxon>Eukaryota</taxon>
        <taxon>Fungi</taxon>
        <taxon>Dikarya</taxon>
        <taxon>Ascomycota</taxon>
        <taxon>Pezizomycotina</taxon>
        <taxon>Sordariomycetes</taxon>
        <taxon>Hypocreomycetidae</taxon>
        <taxon>Hypocreales</taxon>
        <taxon>Nectriaceae</taxon>
        <taxon>Fusarium</taxon>
    </lineage>
</organism>
<protein>
    <submittedName>
        <fullName evidence="2">Uncharacterized protein</fullName>
    </submittedName>
</protein>
<dbReference type="EMBL" id="JAOQAZ010000045">
    <property type="protein sequence ID" value="KAJ4245745.1"/>
    <property type="molecule type" value="Genomic_DNA"/>
</dbReference>
<dbReference type="AlphaFoldDB" id="A0A9W8RMR1"/>
<gene>
    <name evidence="2" type="ORF">NW762_013869</name>
</gene>